<dbReference type="AlphaFoldDB" id="G7JZJ4"/>
<sequence>MRAYHQRKPRKKMVKSLFLKGKNSEYDDCEQESMKDLLLVRLRGNIQIIAQQVVDPDIHFNYIKAAAKTGQIKV</sequence>
<dbReference type="PaxDb" id="3880-AES98663"/>
<gene>
    <name evidence="1" type="ordered locus">MTR_5g071270</name>
</gene>
<organism evidence="1 3">
    <name type="scientific">Medicago truncatula</name>
    <name type="common">Barrel medic</name>
    <name type="synonym">Medicago tribuloides</name>
    <dbReference type="NCBI Taxonomy" id="3880"/>
    <lineage>
        <taxon>Eukaryota</taxon>
        <taxon>Viridiplantae</taxon>
        <taxon>Streptophyta</taxon>
        <taxon>Embryophyta</taxon>
        <taxon>Tracheophyta</taxon>
        <taxon>Spermatophyta</taxon>
        <taxon>Magnoliopsida</taxon>
        <taxon>eudicotyledons</taxon>
        <taxon>Gunneridae</taxon>
        <taxon>Pentapetalae</taxon>
        <taxon>rosids</taxon>
        <taxon>fabids</taxon>
        <taxon>Fabales</taxon>
        <taxon>Fabaceae</taxon>
        <taxon>Papilionoideae</taxon>
        <taxon>50 kb inversion clade</taxon>
        <taxon>NPAAA clade</taxon>
        <taxon>Hologalegina</taxon>
        <taxon>IRL clade</taxon>
        <taxon>Trifolieae</taxon>
        <taxon>Medicago</taxon>
    </lineage>
</organism>
<protein>
    <submittedName>
        <fullName evidence="1 2">Uncharacterized protein</fullName>
    </submittedName>
</protein>
<dbReference type="EMBL" id="CM001221">
    <property type="protein sequence ID" value="AES98663.1"/>
    <property type="molecule type" value="Genomic_DNA"/>
</dbReference>
<reference evidence="2" key="3">
    <citation type="submission" date="2015-04" db="UniProtKB">
        <authorList>
            <consortium name="EnsemblPlants"/>
        </authorList>
    </citation>
    <scope>IDENTIFICATION</scope>
    <source>
        <strain evidence="2">cv. Jemalong A17</strain>
    </source>
</reference>
<evidence type="ECO:0000313" key="3">
    <source>
        <dbReference type="Proteomes" id="UP000002051"/>
    </source>
</evidence>
<accession>G7JZJ4</accession>
<evidence type="ECO:0000313" key="2">
    <source>
        <dbReference type="EnsemblPlants" id="AES98663"/>
    </source>
</evidence>
<dbReference type="EnsemblPlants" id="AES98663">
    <property type="protein sequence ID" value="AES98663"/>
    <property type="gene ID" value="MTR_5g071270"/>
</dbReference>
<name>G7JZJ4_MEDTR</name>
<dbReference type="Proteomes" id="UP000002051">
    <property type="component" value="Chromosome 5"/>
</dbReference>
<dbReference type="STRING" id="3880.G7JZJ4"/>
<evidence type="ECO:0000313" key="1">
    <source>
        <dbReference type="EMBL" id="AES98663.1"/>
    </source>
</evidence>
<reference evidence="1 3" key="1">
    <citation type="journal article" date="2011" name="Nature">
        <title>The Medicago genome provides insight into the evolution of rhizobial symbioses.</title>
        <authorList>
            <person name="Young N.D."/>
            <person name="Debelle F."/>
            <person name="Oldroyd G.E."/>
            <person name="Geurts R."/>
            <person name="Cannon S.B."/>
            <person name="Udvardi M.K."/>
            <person name="Benedito V.A."/>
            <person name="Mayer K.F."/>
            <person name="Gouzy J."/>
            <person name="Schoof H."/>
            <person name="Van de Peer Y."/>
            <person name="Proost S."/>
            <person name="Cook D.R."/>
            <person name="Meyers B.C."/>
            <person name="Spannagl M."/>
            <person name="Cheung F."/>
            <person name="De Mita S."/>
            <person name="Krishnakumar V."/>
            <person name="Gundlach H."/>
            <person name="Zhou S."/>
            <person name="Mudge J."/>
            <person name="Bharti A.K."/>
            <person name="Murray J.D."/>
            <person name="Naoumkina M.A."/>
            <person name="Rosen B."/>
            <person name="Silverstein K.A."/>
            <person name="Tang H."/>
            <person name="Rombauts S."/>
            <person name="Zhao P.X."/>
            <person name="Zhou P."/>
            <person name="Barbe V."/>
            <person name="Bardou P."/>
            <person name="Bechner M."/>
            <person name="Bellec A."/>
            <person name="Berger A."/>
            <person name="Berges H."/>
            <person name="Bidwell S."/>
            <person name="Bisseling T."/>
            <person name="Choisne N."/>
            <person name="Couloux A."/>
            <person name="Denny R."/>
            <person name="Deshpande S."/>
            <person name="Dai X."/>
            <person name="Doyle J.J."/>
            <person name="Dudez A.M."/>
            <person name="Farmer A.D."/>
            <person name="Fouteau S."/>
            <person name="Franken C."/>
            <person name="Gibelin C."/>
            <person name="Gish J."/>
            <person name="Goldstein S."/>
            <person name="Gonzalez A.J."/>
            <person name="Green P.J."/>
            <person name="Hallab A."/>
            <person name="Hartog M."/>
            <person name="Hua A."/>
            <person name="Humphray S.J."/>
            <person name="Jeong D.H."/>
            <person name="Jing Y."/>
            <person name="Jocker A."/>
            <person name="Kenton S.M."/>
            <person name="Kim D.J."/>
            <person name="Klee K."/>
            <person name="Lai H."/>
            <person name="Lang C."/>
            <person name="Lin S."/>
            <person name="Macmil S.L."/>
            <person name="Magdelenat G."/>
            <person name="Matthews L."/>
            <person name="McCorrison J."/>
            <person name="Monaghan E.L."/>
            <person name="Mun J.H."/>
            <person name="Najar F.Z."/>
            <person name="Nicholson C."/>
            <person name="Noirot C."/>
            <person name="O'Bleness M."/>
            <person name="Paule C.R."/>
            <person name="Poulain J."/>
            <person name="Prion F."/>
            <person name="Qin B."/>
            <person name="Qu C."/>
            <person name="Retzel E.F."/>
            <person name="Riddle C."/>
            <person name="Sallet E."/>
            <person name="Samain S."/>
            <person name="Samson N."/>
            <person name="Sanders I."/>
            <person name="Saurat O."/>
            <person name="Scarpelli C."/>
            <person name="Schiex T."/>
            <person name="Segurens B."/>
            <person name="Severin A.J."/>
            <person name="Sherrier D.J."/>
            <person name="Shi R."/>
            <person name="Sims S."/>
            <person name="Singer S.R."/>
            <person name="Sinharoy S."/>
            <person name="Sterck L."/>
            <person name="Viollet A."/>
            <person name="Wang B.B."/>
            <person name="Wang K."/>
            <person name="Wang M."/>
            <person name="Wang X."/>
            <person name="Warfsmann J."/>
            <person name="Weissenbach J."/>
            <person name="White D.D."/>
            <person name="White J.D."/>
            <person name="Wiley G.B."/>
            <person name="Wincker P."/>
            <person name="Xing Y."/>
            <person name="Yang L."/>
            <person name="Yao Z."/>
            <person name="Ying F."/>
            <person name="Zhai J."/>
            <person name="Zhou L."/>
            <person name="Zuber A."/>
            <person name="Denarie J."/>
            <person name="Dixon R.A."/>
            <person name="May G.D."/>
            <person name="Schwartz D.C."/>
            <person name="Rogers J."/>
            <person name="Quetier F."/>
            <person name="Town C.D."/>
            <person name="Roe B.A."/>
        </authorList>
    </citation>
    <scope>NUCLEOTIDE SEQUENCE [LARGE SCALE GENOMIC DNA]</scope>
    <source>
        <strain evidence="1">A17</strain>
        <strain evidence="2 3">cv. Jemalong A17</strain>
    </source>
</reference>
<dbReference type="HOGENOM" id="CLU_2691506_0_0_1"/>
<reference evidence="1 3" key="2">
    <citation type="journal article" date="2014" name="BMC Genomics">
        <title>An improved genome release (version Mt4.0) for the model legume Medicago truncatula.</title>
        <authorList>
            <person name="Tang H."/>
            <person name="Krishnakumar V."/>
            <person name="Bidwell S."/>
            <person name="Rosen B."/>
            <person name="Chan A."/>
            <person name="Zhou S."/>
            <person name="Gentzbittel L."/>
            <person name="Childs K.L."/>
            <person name="Yandell M."/>
            <person name="Gundlach H."/>
            <person name="Mayer K.F."/>
            <person name="Schwartz D.C."/>
            <person name="Town C.D."/>
        </authorList>
    </citation>
    <scope>GENOME REANNOTATION</scope>
    <source>
        <strain evidence="2 3">cv. Jemalong A17</strain>
    </source>
</reference>
<keyword evidence="3" id="KW-1185">Reference proteome</keyword>
<proteinExistence type="predicted"/>